<dbReference type="InterPro" id="IPR039977">
    <property type="entry name" value="Suv4-20/Set9"/>
</dbReference>
<protein>
    <recommendedName>
        <fullName evidence="14">[histone H4]-N-methyl-L-lysine20 N-methyltransferase KMT5B</fullName>
        <ecNumber evidence="3">2.1.1.361</ecNumber>
        <ecNumber evidence="4">2.1.1.362</ecNumber>
    </recommendedName>
    <alternativeName>
        <fullName evidence="15">[histone H4]-lysine20 N-methyltransferase KMT5B</fullName>
    </alternativeName>
</protein>
<feature type="domain" description="SET" evidence="19">
    <location>
        <begin position="104"/>
        <end position="218"/>
    </location>
</feature>
<name>A0A401NM09_SCYTO</name>
<evidence type="ECO:0000256" key="7">
    <source>
        <dbReference type="ARBA" id="ARBA00022603"/>
    </source>
</evidence>
<dbReference type="EC" id="2.1.1.362" evidence="4"/>
<feature type="region of interest" description="Disordered" evidence="18">
    <location>
        <begin position="520"/>
        <end position="577"/>
    </location>
</feature>
<evidence type="ECO:0000256" key="4">
    <source>
        <dbReference type="ARBA" id="ARBA00012188"/>
    </source>
</evidence>
<dbReference type="AlphaFoldDB" id="A0A401NM09"/>
<evidence type="ECO:0000256" key="18">
    <source>
        <dbReference type="SAM" id="MobiDB-lite"/>
    </source>
</evidence>
<keyword evidence="9" id="KW-0949">S-adenosyl-L-methionine</keyword>
<keyword evidence="12" id="KW-0804">Transcription</keyword>
<evidence type="ECO:0000256" key="16">
    <source>
        <dbReference type="ARBA" id="ARBA00048602"/>
    </source>
</evidence>
<accession>A0A401NM09</accession>
<feature type="region of interest" description="Disordered" evidence="18">
    <location>
        <begin position="602"/>
        <end position="625"/>
    </location>
</feature>
<dbReference type="OMA" id="VVRRHQY"/>
<keyword evidence="5" id="KW-0158">Chromosome</keyword>
<reference evidence="20 21" key="1">
    <citation type="journal article" date="2018" name="Nat. Ecol. Evol.">
        <title>Shark genomes provide insights into elasmobranch evolution and the origin of vertebrates.</title>
        <authorList>
            <person name="Hara Y"/>
            <person name="Yamaguchi K"/>
            <person name="Onimaru K"/>
            <person name="Kadota M"/>
            <person name="Koyanagi M"/>
            <person name="Keeley SD"/>
            <person name="Tatsumi K"/>
            <person name="Tanaka K"/>
            <person name="Motone F"/>
            <person name="Kageyama Y"/>
            <person name="Nozu R"/>
            <person name="Adachi N"/>
            <person name="Nishimura O"/>
            <person name="Nakagawa R"/>
            <person name="Tanegashima C"/>
            <person name="Kiyatake I"/>
            <person name="Matsumoto R"/>
            <person name="Murakumo K"/>
            <person name="Nishida K"/>
            <person name="Terakita A"/>
            <person name="Kuratani S"/>
            <person name="Sato K"/>
            <person name="Hyodo S Kuraku.S."/>
        </authorList>
    </citation>
    <scope>NUCLEOTIDE SEQUENCE [LARGE SCALE GENOMIC DNA]</scope>
</reference>
<keyword evidence="10" id="KW-0156">Chromatin regulator</keyword>
<dbReference type="GO" id="GO:0032259">
    <property type="term" value="P:methylation"/>
    <property type="evidence" value="ECO:0007669"/>
    <property type="project" value="UniProtKB-KW"/>
</dbReference>
<dbReference type="Pfam" id="PF00856">
    <property type="entry name" value="SET"/>
    <property type="match status" value="1"/>
</dbReference>
<keyword evidence="8" id="KW-0808">Transferase</keyword>
<evidence type="ECO:0000256" key="10">
    <source>
        <dbReference type="ARBA" id="ARBA00022853"/>
    </source>
</evidence>
<dbReference type="Gene3D" id="2.170.270.10">
    <property type="entry name" value="SET domain"/>
    <property type="match status" value="1"/>
</dbReference>
<evidence type="ECO:0000256" key="8">
    <source>
        <dbReference type="ARBA" id="ARBA00022679"/>
    </source>
</evidence>
<evidence type="ECO:0000256" key="1">
    <source>
        <dbReference type="ARBA" id="ARBA00004123"/>
    </source>
</evidence>
<dbReference type="GO" id="GO:0005694">
    <property type="term" value="C:chromosome"/>
    <property type="evidence" value="ECO:0007669"/>
    <property type="project" value="UniProtKB-SubCell"/>
</dbReference>
<keyword evidence="21" id="KW-1185">Reference proteome</keyword>
<dbReference type="PANTHER" id="PTHR12977">
    <property type="entry name" value="SUPPRESSOR OF VARIEGATION 4-20-RELATED"/>
    <property type="match status" value="1"/>
</dbReference>
<proteinExistence type="predicted"/>
<evidence type="ECO:0000256" key="14">
    <source>
        <dbReference type="ARBA" id="ARBA00031786"/>
    </source>
</evidence>
<keyword evidence="11" id="KW-0805">Transcription regulation</keyword>
<dbReference type="STRING" id="75743.A0A401NM09"/>
<comment type="caution">
    <text evidence="20">The sequence shown here is derived from an EMBL/GenBank/DDBJ whole genome shotgun (WGS) entry which is preliminary data.</text>
</comment>
<dbReference type="PANTHER" id="PTHR12977:SF11">
    <property type="entry name" value="HISTONE-LYSINE N-METHYLTRANSFERASE KMT5C"/>
    <property type="match status" value="1"/>
</dbReference>
<evidence type="ECO:0000256" key="17">
    <source>
        <dbReference type="ARBA" id="ARBA00048710"/>
    </source>
</evidence>
<feature type="region of interest" description="Disordered" evidence="18">
    <location>
        <begin position="705"/>
        <end position="762"/>
    </location>
</feature>
<evidence type="ECO:0000256" key="15">
    <source>
        <dbReference type="ARBA" id="ARBA00031835"/>
    </source>
</evidence>
<sequence>METIRVTARDLCEYDDLATSLVLDPYLGFQTHKMNISNRPVVRRHQYLRDILQKFLKSRDLETVYRALTLGDWAWHYFLHKTPLEEEVFKAQVFRYLRIFLPESGFEILPCNRYSSESNGAKIVSLRKWKENDKIELLVGCLAELSEKEESLLRPGENDFSVMYSTRKKCAQLWLGPASFINHDCRPNCKFVPTEGDRACVKVLRDVEPGDEITCYYGDSFFGENNELCECYTCERRGEGAFRMKKRDVEMGALCKYGLRETDSRLSRMIQKGKGRRPMAARVDLYQKIAERALWQTADRRLSLSSRRSKRGKWKRRTPRSMHSKSPSALRSMALQLQYAQGGKGVATRGSSEAYPPSACREAFCRRESPLQKSKVEGVHRGFGYSSTLQLQPTARKTDPETPATFLMPEGVFLKDLRVDLYNCGDPSRPLTKSGEAATRKNGRDLWGTPEAETFPVVPHWPEGKSNRKAPASAIGVLAANPEPSEPSKPALKNFNALDLSTEVTLPSLDQEPFKVQSTNGVLSPGPPPLPLQTASDEVSGGTLTRKWRRRRPKRTLRRKMNQKRKSPQSPAVPPSRAFGLTHFVKIDLSKDTVLMRSVRNEAPSSIHGNAAPQQNCSTGPRDGSCRPARSLEIRDVRVVLEDVSKVCESATRTWYVQRRLAARLSMAKEEGSSLLDSKTGAQETAGGGSLRTLHCAPLCHRASKPASANGQGVGRLQPPMQTVKRRASEGERTEPLNGLGSTASNNLRHNAAQRKSSRHFPSCAPETRMCGEQVTGLGPSQDGVCAEGMLTHDCFVSLVKDSQRPTAFTPFARSKRLRLVVSHGSIDFDISSSTSEDSV</sequence>
<evidence type="ECO:0000256" key="12">
    <source>
        <dbReference type="ARBA" id="ARBA00023163"/>
    </source>
</evidence>
<dbReference type="GO" id="GO:0140941">
    <property type="term" value="F:histone H4K20me methyltransferase activity"/>
    <property type="evidence" value="ECO:0007669"/>
    <property type="project" value="UniProtKB-EC"/>
</dbReference>
<feature type="compositionally biased region" description="Basic residues" evidence="18">
    <location>
        <begin position="307"/>
        <end position="323"/>
    </location>
</feature>
<keyword evidence="13" id="KW-0539">Nucleus</keyword>
<dbReference type="InterPro" id="IPR046341">
    <property type="entry name" value="SET_dom_sf"/>
</dbReference>
<evidence type="ECO:0000256" key="9">
    <source>
        <dbReference type="ARBA" id="ARBA00022691"/>
    </source>
</evidence>
<organism evidence="20 21">
    <name type="scientific">Scyliorhinus torazame</name>
    <name type="common">Cloudy catshark</name>
    <name type="synonym">Catulus torazame</name>
    <dbReference type="NCBI Taxonomy" id="75743"/>
    <lineage>
        <taxon>Eukaryota</taxon>
        <taxon>Metazoa</taxon>
        <taxon>Chordata</taxon>
        <taxon>Craniata</taxon>
        <taxon>Vertebrata</taxon>
        <taxon>Chondrichthyes</taxon>
        <taxon>Elasmobranchii</taxon>
        <taxon>Galeomorphii</taxon>
        <taxon>Galeoidea</taxon>
        <taxon>Carcharhiniformes</taxon>
        <taxon>Scyliorhinidae</taxon>
        <taxon>Scyliorhinus</taxon>
    </lineage>
</organism>
<dbReference type="PROSITE" id="PS50280">
    <property type="entry name" value="SET"/>
    <property type="match status" value="1"/>
</dbReference>
<dbReference type="InterPro" id="IPR025790">
    <property type="entry name" value="Suv4-20_animal"/>
</dbReference>
<dbReference type="GO" id="GO:0005634">
    <property type="term" value="C:nucleus"/>
    <property type="evidence" value="ECO:0007669"/>
    <property type="project" value="UniProtKB-SubCell"/>
</dbReference>
<keyword evidence="6" id="KW-0678">Repressor</keyword>
<dbReference type="GO" id="GO:0140944">
    <property type="term" value="F:histone H4K20 monomethyltransferase activity"/>
    <property type="evidence" value="ECO:0007669"/>
    <property type="project" value="UniProtKB-EC"/>
</dbReference>
<feature type="compositionally biased region" description="Basic residues" evidence="18">
    <location>
        <begin position="546"/>
        <end position="567"/>
    </location>
</feature>
<dbReference type="FunFam" id="2.170.270.10:FF:000006">
    <property type="entry name" value="Histone-lysine N-methyltransferase"/>
    <property type="match status" value="1"/>
</dbReference>
<dbReference type="SMART" id="SM00317">
    <property type="entry name" value="SET"/>
    <property type="match status" value="1"/>
</dbReference>
<evidence type="ECO:0000256" key="5">
    <source>
        <dbReference type="ARBA" id="ARBA00022454"/>
    </source>
</evidence>
<feature type="region of interest" description="Disordered" evidence="18">
    <location>
        <begin position="431"/>
        <end position="451"/>
    </location>
</feature>
<dbReference type="Proteomes" id="UP000288216">
    <property type="component" value="Unassembled WGS sequence"/>
</dbReference>
<evidence type="ECO:0000256" key="13">
    <source>
        <dbReference type="ARBA" id="ARBA00023242"/>
    </source>
</evidence>
<dbReference type="InterPro" id="IPR001214">
    <property type="entry name" value="SET_dom"/>
</dbReference>
<evidence type="ECO:0000259" key="19">
    <source>
        <dbReference type="PROSITE" id="PS50280"/>
    </source>
</evidence>
<evidence type="ECO:0000256" key="2">
    <source>
        <dbReference type="ARBA" id="ARBA00004286"/>
    </source>
</evidence>
<comment type="catalytic activity">
    <reaction evidence="16">
        <text>N(6),N(6)-dimethyl-L-lysyl(20)-[histone H4] + S-adenosyl-L-methionine = N(6),N(6),N(6)-trimethyl-L-lysyl(20)-[histone H4] + S-adenosyl-L-homocysteine + H(+)</text>
        <dbReference type="Rhea" id="RHEA:61992"/>
        <dbReference type="Rhea" id="RHEA-COMP:15556"/>
        <dbReference type="Rhea" id="RHEA-COMP:15998"/>
        <dbReference type="ChEBI" id="CHEBI:15378"/>
        <dbReference type="ChEBI" id="CHEBI:57856"/>
        <dbReference type="ChEBI" id="CHEBI:59789"/>
        <dbReference type="ChEBI" id="CHEBI:61961"/>
        <dbReference type="ChEBI" id="CHEBI:61976"/>
    </reaction>
    <physiologicalReaction direction="left-to-right" evidence="16">
        <dbReference type="Rhea" id="RHEA:61993"/>
    </physiologicalReaction>
</comment>
<dbReference type="SUPFAM" id="SSF82199">
    <property type="entry name" value="SET domain"/>
    <property type="match status" value="1"/>
</dbReference>
<feature type="compositionally biased region" description="Polar residues" evidence="18">
    <location>
        <begin position="740"/>
        <end position="749"/>
    </location>
</feature>
<dbReference type="EMBL" id="BFAA01007723">
    <property type="protein sequence ID" value="GCB61931.1"/>
    <property type="molecule type" value="Genomic_DNA"/>
</dbReference>
<dbReference type="InterPro" id="IPR044425">
    <property type="entry name" value="KMT5C_SET"/>
</dbReference>
<dbReference type="OrthoDB" id="6627536at2759"/>
<dbReference type="FunFam" id="1.10.10.1700:FF:000001">
    <property type="entry name" value="Histone-lysine N-methyltransferase"/>
    <property type="match status" value="1"/>
</dbReference>
<evidence type="ECO:0000256" key="3">
    <source>
        <dbReference type="ARBA" id="ARBA00012187"/>
    </source>
</evidence>
<dbReference type="PROSITE" id="PS51570">
    <property type="entry name" value="SAM_MT43_SUVAR420_2"/>
    <property type="match status" value="1"/>
</dbReference>
<feature type="region of interest" description="Disordered" evidence="18">
    <location>
        <begin position="304"/>
        <end position="329"/>
    </location>
</feature>
<feature type="compositionally biased region" description="Polar residues" evidence="18">
    <location>
        <begin position="603"/>
        <end position="619"/>
    </location>
</feature>
<dbReference type="Gene3D" id="1.10.10.1700">
    <property type="entry name" value="Histone-lysine N-methyltransferase"/>
    <property type="match status" value="1"/>
</dbReference>
<comment type="catalytic activity">
    <reaction evidence="17">
        <text>N(6)-methyl-L-lysyl(20)-[histone H4] + S-adenosyl-L-methionine = N(6),N(6)-dimethyl-L-lysyl(20)-[histone H4] + S-adenosyl-L-homocysteine + H(+)</text>
        <dbReference type="Rhea" id="RHEA:60348"/>
        <dbReference type="Rhea" id="RHEA-COMP:15555"/>
        <dbReference type="Rhea" id="RHEA-COMP:15556"/>
        <dbReference type="ChEBI" id="CHEBI:15378"/>
        <dbReference type="ChEBI" id="CHEBI:57856"/>
        <dbReference type="ChEBI" id="CHEBI:59789"/>
        <dbReference type="ChEBI" id="CHEBI:61929"/>
        <dbReference type="ChEBI" id="CHEBI:61976"/>
        <dbReference type="EC" id="2.1.1.362"/>
    </reaction>
    <physiologicalReaction direction="left-to-right" evidence="17">
        <dbReference type="Rhea" id="RHEA:60349"/>
    </physiologicalReaction>
</comment>
<evidence type="ECO:0000313" key="20">
    <source>
        <dbReference type="EMBL" id="GCB61931.1"/>
    </source>
</evidence>
<evidence type="ECO:0000256" key="6">
    <source>
        <dbReference type="ARBA" id="ARBA00022491"/>
    </source>
</evidence>
<gene>
    <name evidence="20" type="ORF">scyTo_0014414</name>
</gene>
<evidence type="ECO:0000313" key="21">
    <source>
        <dbReference type="Proteomes" id="UP000288216"/>
    </source>
</evidence>
<dbReference type="CDD" id="cd19185">
    <property type="entry name" value="SET_KMT5C"/>
    <property type="match status" value="1"/>
</dbReference>
<comment type="subcellular location">
    <subcellularLocation>
        <location evidence="2">Chromosome</location>
    </subcellularLocation>
    <subcellularLocation>
        <location evidence="1">Nucleus</location>
    </subcellularLocation>
</comment>
<dbReference type="EC" id="2.1.1.361" evidence="3"/>
<keyword evidence="7" id="KW-0489">Methyltransferase</keyword>
<dbReference type="InterPro" id="IPR041938">
    <property type="entry name" value="Hist-Lys_N-MTase_N"/>
</dbReference>
<evidence type="ECO:0000256" key="11">
    <source>
        <dbReference type="ARBA" id="ARBA00023015"/>
    </source>
</evidence>